<protein>
    <recommendedName>
        <fullName evidence="3">UDP-N-acetylglucosamine 2-epimerase (non-hydrolyzing)</fullName>
        <ecNumber evidence="3">5.1.3.14</ecNumber>
    </recommendedName>
</protein>
<dbReference type="PANTHER" id="PTHR43174:SF2">
    <property type="entry name" value="UDP-N-ACETYLGLUCOSAMINE 2-EPIMERASE"/>
    <property type="match status" value="1"/>
</dbReference>
<dbReference type="Proteomes" id="UP000600171">
    <property type="component" value="Unassembled WGS sequence"/>
</dbReference>
<evidence type="ECO:0000256" key="1">
    <source>
        <dbReference type="ARBA" id="ARBA00023235"/>
    </source>
</evidence>
<dbReference type="PANTHER" id="PTHR43174">
    <property type="entry name" value="UDP-N-ACETYLGLUCOSAMINE 2-EPIMERASE"/>
    <property type="match status" value="1"/>
</dbReference>
<comment type="similarity">
    <text evidence="2 4">Belongs to the UDP-N-acetylglucosamine 2-epimerase family.</text>
</comment>
<dbReference type="NCBIfam" id="TIGR00236">
    <property type="entry name" value="wecB"/>
    <property type="match status" value="1"/>
</dbReference>
<evidence type="ECO:0000256" key="4">
    <source>
        <dbReference type="RuleBase" id="RU003513"/>
    </source>
</evidence>
<dbReference type="InterPro" id="IPR029767">
    <property type="entry name" value="WecB-like"/>
</dbReference>
<dbReference type="AlphaFoldDB" id="A0A917IUQ9"/>
<name>A0A917IUQ9_9MICC</name>
<dbReference type="GO" id="GO:0008761">
    <property type="term" value="F:UDP-N-acetylglucosamine 2-epimerase activity"/>
    <property type="evidence" value="ECO:0007669"/>
    <property type="project" value="UniProtKB-EC"/>
</dbReference>
<keyword evidence="7" id="KW-1185">Reference proteome</keyword>
<evidence type="ECO:0000313" key="7">
    <source>
        <dbReference type="Proteomes" id="UP000600171"/>
    </source>
</evidence>
<feature type="domain" description="UDP-N-acetylglucosamine 2-epimerase" evidence="5">
    <location>
        <begin position="19"/>
        <end position="360"/>
    </location>
</feature>
<sequence>MTVYGTRPEAIKVAPIIRALECSENFKSIPVVTGQHREMLDQVNEVFGIEPEADLKIMKRGQGLNGILSKVIEGVDQVIDSHYPDALIVQGDTSTAMGAALAAFNRGIPVVHVEAGLRSGDMTSPFPEEANRRLVSQVASLHLAPTKRAQKNLLKEGFKRKSIIITGNTVIDALMSSLNNDAPFADYRIREVVDSGRKVVLVTTHRRENLGKKTRNIGMAVAELSQKYPDLLFVLPLHMNPLVRETLQPYLKAENIIATDPIAYGDFTRLMRRTFLVLTDSGGIQEEAPALNIPVLVMRSNTERQEGIKAGTLKLVGTKTSKIVRSVTNLIEDENAYQQMAQAENPYGDGNAAARIVAELENLLL</sequence>
<dbReference type="Pfam" id="PF02350">
    <property type="entry name" value="Epimerase_2"/>
    <property type="match status" value="1"/>
</dbReference>
<organism evidence="6 7">
    <name type="scientific">Rothia aerolata</name>
    <dbReference type="NCBI Taxonomy" id="1812262"/>
    <lineage>
        <taxon>Bacteria</taxon>
        <taxon>Bacillati</taxon>
        <taxon>Actinomycetota</taxon>
        <taxon>Actinomycetes</taxon>
        <taxon>Micrococcales</taxon>
        <taxon>Micrococcaceae</taxon>
        <taxon>Rothia</taxon>
    </lineage>
</organism>
<keyword evidence="1 4" id="KW-0413">Isomerase</keyword>
<dbReference type="CDD" id="cd03786">
    <property type="entry name" value="GTB_UDP-GlcNAc_2-Epimerase"/>
    <property type="match status" value="1"/>
</dbReference>
<dbReference type="Gene3D" id="3.40.50.2000">
    <property type="entry name" value="Glycogen Phosphorylase B"/>
    <property type="match status" value="2"/>
</dbReference>
<accession>A0A917IUQ9</accession>
<evidence type="ECO:0000256" key="2">
    <source>
        <dbReference type="ARBA" id="ARBA00038209"/>
    </source>
</evidence>
<proteinExistence type="inferred from homology"/>
<dbReference type="InterPro" id="IPR003331">
    <property type="entry name" value="UDP_GlcNAc_Epimerase_2_dom"/>
</dbReference>
<dbReference type="SUPFAM" id="SSF53756">
    <property type="entry name" value="UDP-Glycosyltransferase/glycogen phosphorylase"/>
    <property type="match status" value="1"/>
</dbReference>
<evidence type="ECO:0000259" key="5">
    <source>
        <dbReference type="Pfam" id="PF02350"/>
    </source>
</evidence>
<dbReference type="EC" id="5.1.3.14" evidence="3"/>
<comment type="caution">
    <text evidence="6">The sequence shown here is derived from an EMBL/GenBank/DDBJ whole genome shotgun (WGS) entry which is preliminary data.</text>
</comment>
<evidence type="ECO:0000313" key="6">
    <source>
        <dbReference type="EMBL" id="GGH65076.1"/>
    </source>
</evidence>
<evidence type="ECO:0000256" key="3">
    <source>
        <dbReference type="ARBA" id="ARBA00038858"/>
    </source>
</evidence>
<gene>
    <name evidence="6" type="ORF">GCM10007359_17960</name>
</gene>
<reference evidence="6 7" key="1">
    <citation type="journal article" date="2014" name="Int. J. Syst. Evol. Microbiol.">
        <title>Complete genome sequence of Corynebacterium casei LMG S-19264T (=DSM 44701T), isolated from a smear-ripened cheese.</title>
        <authorList>
            <consortium name="US DOE Joint Genome Institute (JGI-PGF)"/>
            <person name="Walter F."/>
            <person name="Albersmeier A."/>
            <person name="Kalinowski J."/>
            <person name="Ruckert C."/>
        </authorList>
    </citation>
    <scope>NUCLEOTIDE SEQUENCE [LARGE SCALE GENOMIC DNA]</scope>
    <source>
        <strain evidence="6 7">CCM 8669</strain>
    </source>
</reference>
<dbReference type="EMBL" id="BMDC01000003">
    <property type="protein sequence ID" value="GGH65076.1"/>
    <property type="molecule type" value="Genomic_DNA"/>
</dbReference>